<dbReference type="Gene3D" id="3.30.70.980">
    <property type="match status" value="2"/>
</dbReference>
<accession>A0A1V8M937</accession>
<evidence type="ECO:0000313" key="10">
    <source>
        <dbReference type="Proteomes" id="UP000191980"/>
    </source>
</evidence>
<evidence type="ECO:0000256" key="6">
    <source>
        <dbReference type="HAMAP-Rule" id="MF_00693"/>
    </source>
</evidence>
<keyword evidence="2 6" id="KW-0963">Cytoplasm</keyword>
<keyword evidence="4 6" id="KW-0238">DNA-binding</keyword>
<evidence type="ECO:0000259" key="8">
    <source>
        <dbReference type="Pfam" id="PF20772"/>
    </source>
</evidence>
<dbReference type="GO" id="GO:0006355">
    <property type="term" value="P:regulation of DNA-templated transcription"/>
    <property type="evidence" value="ECO:0007669"/>
    <property type="project" value="UniProtKB-UniRule"/>
</dbReference>
<evidence type="ECO:0000256" key="5">
    <source>
        <dbReference type="ARBA" id="ARBA00023163"/>
    </source>
</evidence>
<evidence type="ECO:0000313" key="9">
    <source>
        <dbReference type="EMBL" id="OQK18140.1"/>
    </source>
</evidence>
<dbReference type="FunFam" id="3.30.70.980:FF:000002">
    <property type="entry name" value="Probable transcriptional regulatory protein YebC"/>
    <property type="match status" value="1"/>
</dbReference>
<feature type="domain" description="TACO1/YebC-like N-terminal" evidence="8">
    <location>
        <begin position="5"/>
        <end position="75"/>
    </location>
</feature>
<dbReference type="InterPro" id="IPR049083">
    <property type="entry name" value="TACO1_YebC_N"/>
</dbReference>
<comment type="subcellular location">
    <subcellularLocation>
        <location evidence="6">Cytoplasm</location>
    </subcellularLocation>
</comment>
<organism evidence="9 10">
    <name type="scientific">Methyloprofundus sedimenti</name>
    <dbReference type="NCBI Taxonomy" id="1420851"/>
    <lineage>
        <taxon>Bacteria</taxon>
        <taxon>Pseudomonadati</taxon>
        <taxon>Pseudomonadota</taxon>
        <taxon>Gammaproteobacteria</taxon>
        <taxon>Methylococcales</taxon>
        <taxon>Methylococcaceae</taxon>
        <taxon>Methyloprofundus</taxon>
    </lineage>
</organism>
<dbReference type="InterPro" id="IPR017856">
    <property type="entry name" value="Integrase-like_N"/>
</dbReference>
<dbReference type="InterPro" id="IPR029072">
    <property type="entry name" value="YebC-like"/>
</dbReference>
<dbReference type="Pfam" id="PF01709">
    <property type="entry name" value="Transcrip_reg"/>
    <property type="match status" value="1"/>
</dbReference>
<dbReference type="InterPro" id="IPR026564">
    <property type="entry name" value="Transcrip_reg_TACO1-like_dom3"/>
</dbReference>
<dbReference type="Proteomes" id="UP000191980">
    <property type="component" value="Unassembled WGS sequence"/>
</dbReference>
<reference evidence="9 10" key="1">
    <citation type="submission" date="2015-12" db="EMBL/GenBank/DDBJ databases">
        <authorList>
            <person name="Shamseldin A."/>
            <person name="Moawad H."/>
            <person name="Abd El-Rahim W.M."/>
            <person name="Sadowsky M.J."/>
        </authorList>
    </citation>
    <scope>NUCLEOTIDE SEQUENCE [LARGE SCALE GENOMIC DNA]</scope>
    <source>
        <strain evidence="9 10">WF1</strain>
    </source>
</reference>
<proteinExistence type="inferred from homology"/>
<keyword evidence="5 6" id="KW-0804">Transcription</keyword>
<protein>
    <recommendedName>
        <fullName evidence="6">Probable transcriptional regulatory protein AU255_09950</fullName>
    </recommendedName>
</protein>
<dbReference type="InterPro" id="IPR048300">
    <property type="entry name" value="TACO1_YebC-like_2nd/3rd_dom"/>
</dbReference>
<dbReference type="NCBIfam" id="NF001030">
    <property type="entry name" value="PRK00110.1"/>
    <property type="match status" value="1"/>
</dbReference>
<evidence type="ECO:0000259" key="7">
    <source>
        <dbReference type="Pfam" id="PF01709"/>
    </source>
</evidence>
<comment type="similarity">
    <text evidence="1 6">Belongs to the TACO1 family.</text>
</comment>
<dbReference type="GO" id="GO:0005829">
    <property type="term" value="C:cytosol"/>
    <property type="evidence" value="ECO:0007669"/>
    <property type="project" value="TreeGrafter"/>
</dbReference>
<dbReference type="PANTHER" id="PTHR12532:SF6">
    <property type="entry name" value="TRANSCRIPTIONAL REGULATORY PROTEIN YEBC-RELATED"/>
    <property type="match status" value="1"/>
</dbReference>
<sequence length="250" mass="27020">MAGHSKWANIKHRKAGQDAKRGKLFTKVIREISVAAKTGGADPASNPSLRTAIDKALGANMKRDTIDNTIKKATGAMDGVNYEEVRYEGYGPGGIAVIVDCLTDNRNRTVGEVRHAFSKAGGNLGTDGSVAYMFNKVGILSYTSDVDEDVLMEAALEAGAEDVISNDDGSVDVMTAWEEFLNVKEEMIPLDFEPAGGEVTMQADILNELDVNDAEKILRLVDALEDLDDVQNVYTNADISDEVMAQLEDE</sequence>
<dbReference type="HAMAP" id="MF_00693">
    <property type="entry name" value="Transcrip_reg_TACO1"/>
    <property type="match status" value="1"/>
</dbReference>
<comment type="caution">
    <text evidence="9">The sequence shown here is derived from an EMBL/GenBank/DDBJ whole genome shotgun (WGS) entry which is preliminary data.</text>
</comment>
<dbReference type="NCBIfam" id="TIGR01033">
    <property type="entry name" value="YebC/PmpR family DNA-binding transcriptional regulator"/>
    <property type="match status" value="1"/>
</dbReference>
<evidence type="ECO:0000256" key="3">
    <source>
        <dbReference type="ARBA" id="ARBA00023015"/>
    </source>
</evidence>
<keyword evidence="3 6" id="KW-0805">Transcription regulation</keyword>
<dbReference type="OrthoDB" id="9781053at2"/>
<evidence type="ECO:0000256" key="4">
    <source>
        <dbReference type="ARBA" id="ARBA00023125"/>
    </source>
</evidence>
<dbReference type="PANTHER" id="PTHR12532">
    <property type="entry name" value="TRANSLATIONAL ACTIVATOR OF CYTOCHROME C OXIDASE 1"/>
    <property type="match status" value="1"/>
</dbReference>
<dbReference type="NCBIfam" id="NF009044">
    <property type="entry name" value="PRK12378.1"/>
    <property type="match status" value="1"/>
</dbReference>
<dbReference type="Gene3D" id="1.10.10.200">
    <property type="match status" value="1"/>
</dbReference>
<dbReference type="SUPFAM" id="SSF75625">
    <property type="entry name" value="YebC-like"/>
    <property type="match status" value="1"/>
</dbReference>
<gene>
    <name evidence="9" type="ORF">AU255_09950</name>
</gene>
<dbReference type="STRING" id="1420851.AU255_09950"/>
<dbReference type="GO" id="GO:0003677">
    <property type="term" value="F:DNA binding"/>
    <property type="evidence" value="ECO:0007669"/>
    <property type="project" value="UniProtKB-UniRule"/>
</dbReference>
<name>A0A1V8M937_9GAMM</name>
<feature type="domain" description="TACO1/YebC-like second and third" evidence="7">
    <location>
        <begin position="82"/>
        <end position="237"/>
    </location>
</feature>
<dbReference type="RefSeq" id="WP_080522745.1">
    <property type="nucleotide sequence ID" value="NZ_LPUF01000001.1"/>
</dbReference>
<evidence type="ECO:0000256" key="2">
    <source>
        <dbReference type="ARBA" id="ARBA00022490"/>
    </source>
</evidence>
<keyword evidence="10" id="KW-1185">Reference proteome</keyword>
<evidence type="ECO:0000256" key="1">
    <source>
        <dbReference type="ARBA" id="ARBA00008724"/>
    </source>
</evidence>
<dbReference type="AlphaFoldDB" id="A0A1V8M937"/>
<dbReference type="InterPro" id="IPR002876">
    <property type="entry name" value="Transcrip_reg_TACO1-like"/>
</dbReference>
<dbReference type="EMBL" id="LPUF01000001">
    <property type="protein sequence ID" value="OQK18140.1"/>
    <property type="molecule type" value="Genomic_DNA"/>
</dbReference>
<dbReference type="Pfam" id="PF20772">
    <property type="entry name" value="TACO1_YebC_N"/>
    <property type="match status" value="1"/>
</dbReference>
<dbReference type="FunFam" id="1.10.10.200:FF:000002">
    <property type="entry name" value="Probable transcriptional regulatory protein CLM62_37755"/>
    <property type="match status" value="1"/>
</dbReference>